<name>A0ABU7LSG8_9PROT</name>
<keyword evidence="2" id="KW-0812">Transmembrane</keyword>
<feature type="transmembrane region" description="Helical" evidence="2">
    <location>
        <begin position="325"/>
        <end position="344"/>
    </location>
</feature>
<feature type="transmembrane region" description="Helical" evidence="2">
    <location>
        <begin position="193"/>
        <end position="212"/>
    </location>
</feature>
<dbReference type="PANTHER" id="PTHR11328:SF24">
    <property type="entry name" value="MAJOR FACILITATOR SUPERFAMILY (MFS) PROFILE DOMAIN-CONTAINING PROTEIN"/>
    <property type="match status" value="1"/>
</dbReference>
<dbReference type="Pfam" id="PF13347">
    <property type="entry name" value="MFS_2"/>
    <property type="match status" value="1"/>
</dbReference>
<comment type="similarity">
    <text evidence="1">Belongs to the sodium:galactoside symporter (TC 2.A.2) family.</text>
</comment>
<dbReference type="Proteomes" id="UP001354971">
    <property type="component" value="Unassembled WGS sequence"/>
</dbReference>
<feature type="transmembrane region" description="Helical" evidence="2">
    <location>
        <begin position="52"/>
        <end position="76"/>
    </location>
</feature>
<comment type="caution">
    <text evidence="3">The sequence shown here is derived from an EMBL/GenBank/DDBJ whole genome shotgun (WGS) entry which is preliminary data.</text>
</comment>
<keyword evidence="2" id="KW-0472">Membrane</keyword>
<dbReference type="PANTHER" id="PTHR11328">
    <property type="entry name" value="MAJOR FACILITATOR SUPERFAMILY DOMAIN-CONTAINING PROTEIN"/>
    <property type="match status" value="1"/>
</dbReference>
<feature type="transmembrane region" description="Helical" evidence="2">
    <location>
        <begin position="437"/>
        <end position="456"/>
    </location>
</feature>
<feature type="transmembrane region" description="Helical" evidence="2">
    <location>
        <begin position="396"/>
        <end position="417"/>
    </location>
</feature>
<evidence type="ECO:0000313" key="3">
    <source>
        <dbReference type="EMBL" id="MEE2526843.1"/>
    </source>
</evidence>
<feature type="transmembrane region" description="Helical" evidence="2">
    <location>
        <begin position="257"/>
        <end position="280"/>
    </location>
</feature>
<dbReference type="InterPro" id="IPR039672">
    <property type="entry name" value="MFS_2"/>
</dbReference>
<gene>
    <name evidence="3" type="ORF">V0U79_10715</name>
</gene>
<dbReference type="RefSeq" id="WP_330199506.1">
    <property type="nucleotide sequence ID" value="NZ_JAZDRP010000006.1"/>
</dbReference>
<organism evidence="3 4">
    <name type="scientific">Hyphobacterium lacteum</name>
    <dbReference type="NCBI Taxonomy" id="3116575"/>
    <lineage>
        <taxon>Bacteria</taxon>
        <taxon>Pseudomonadati</taxon>
        <taxon>Pseudomonadota</taxon>
        <taxon>Alphaproteobacteria</taxon>
        <taxon>Maricaulales</taxon>
        <taxon>Maricaulaceae</taxon>
        <taxon>Hyphobacterium</taxon>
    </lineage>
</organism>
<feature type="transmembrane region" description="Helical" evidence="2">
    <location>
        <begin position="153"/>
        <end position="173"/>
    </location>
</feature>
<dbReference type="Gene3D" id="1.20.1250.20">
    <property type="entry name" value="MFS general substrate transporter like domains"/>
    <property type="match status" value="2"/>
</dbReference>
<keyword evidence="2" id="KW-1133">Transmembrane helix</keyword>
<accession>A0ABU7LSG8</accession>
<proteinExistence type="inferred from homology"/>
<dbReference type="EMBL" id="JAZDRP010000006">
    <property type="protein sequence ID" value="MEE2526843.1"/>
    <property type="molecule type" value="Genomic_DNA"/>
</dbReference>
<keyword evidence="4" id="KW-1185">Reference proteome</keyword>
<evidence type="ECO:0000313" key="4">
    <source>
        <dbReference type="Proteomes" id="UP001354971"/>
    </source>
</evidence>
<feature type="transmembrane region" description="Helical" evidence="2">
    <location>
        <begin position="20"/>
        <end position="46"/>
    </location>
</feature>
<feature type="transmembrane region" description="Helical" evidence="2">
    <location>
        <begin position="300"/>
        <end position="318"/>
    </location>
</feature>
<dbReference type="InterPro" id="IPR036259">
    <property type="entry name" value="MFS_trans_sf"/>
</dbReference>
<feature type="transmembrane region" description="Helical" evidence="2">
    <location>
        <begin position="117"/>
        <end position="141"/>
    </location>
</feature>
<evidence type="ECO:0000256" key="2">
    <source>
        <dbReference type="SAM" id="Phobius"/>
    </source>
</evidence>
<reference evidence="3 4" key="1">
    <citation type="submission" date="2024-01" db="EMBL/GenBank/DDBJ databases">
        <title>Hyphobacterium bacterium isolated from marine sediment.</title>
        <authorList>
            <person name="Zhao S."/>
        </authorList>
    </citation>
    <scope>NUCLEOTIDE SEQUENCE [LARGE SCALE GENOMIC DNA]</scope>
    <source>
        <strain evidence="4">HN65</strain>
    </source>
</reference>
<sequence length="491" mass="54203">MSEAVKETRPEDRISFLHRLAYGSGAFANNLLAGSIGAMMVVLNIGLGMDPVLVGLLGGLPRFFDALTDPIVGYISDHTRTRWGRRRPYIFLGAIATAVAFGMLWQLPEGQSEMFYFWYFLIGSFIFFLAYTLFATPWVALGYELTPDYDQRNLLMGTQNFIAQLAYFIPPWLVFWAQNENLFDNMVQGTSVIAWGISALVVLFGIVPAIFLRERMAEVAARELDETSASRRSIIGNVWDFLKGFGSAISFIPFLKLCAATFLVFNGFIMIAAFQFYVVAYYVFAGDIEAGAAHNGAVDSLRIVFSFVAVAVVAWMASRVGKRRMFGIAIGLAALGYGLKWFLYDPAAPWLLYFAAPLMAFGLGGLFTLMPSMVADVVDMDELRSHQRREGMFGSIFWWVVKLGQGAAIAIGGYLLASTGFDEALGGNQAESTLFWLRVWDVVIPVSFYLVAIWLVTTLDISRESAAKVRAELEARRGTTGEAGSGAESQN</sequence>
<dbReference type="SUPFAM" id="SSF103473">
    <property type="entry name" value="MFS general substrate transporter"/>
    <property type="match status" value="1"/>
</dbReference>
<evidence type="ECO:0000256" key="1">
    <source>
        <dbReference type="ARBA" id="ARBA00009617"/>
    </source>
</evidence>
<feature type="transmembrane region" description="Helical" evidence="2">
    <location>
        <begin position="350"/>
        <end position="375"/>
    </location>
</feature>
<feature type="transmembrane region" description="Helical" evidence="2">
    <location>
        <begin position="88"/>
        <end position="105"/>
    </location>
</feature>
<protein>
    <submittedName>
        <fullName evidence="3">MFS transporter</fullName>
    </submittedName>
</protein>